<evidence type="ECO:0000313" key="2">
    <source>
        <dbReference type="Proteomes" id="UP000887458"/>
    </source>
</evidence>
<accession>A0ABQ8J9D4</accession>
<evidence type="ECO:0000313" key="1">
    <source>
        <dbReference type="EMBL" id="KAH9419207.1"/>
    </source>
</evidence>
<comment type="caution">
    <text evidence="1">The sequence shown here is derived from an EMBL/GenBank/DDBJ whole genome shotgun (WGS) entry which is preliminary data.</text>
</comment>
<organism evidence="1 2">
    <name type="scientific">Dermatophagoides pteronyssinus</name>
    <name type="common">European house dust mite</name>
    <dbReference type="NCBI Taxonomy" id="6956"/>
    <lineage>
        <taxon>Eukaryota</taxon>
        <taxon>Metazoa</taxon>
        <taxon>Ecdysozoa</taxon>
        <taxon>Arthropoda</taxon>
        <taxon>Chelicerata</taxon>
        <taxon>Arachnida</taxon>
        <taxon>Acari</taxon>
        <taxon>Acariformes</taxon>
        <taxon>Sarcoptiformes</taxon>
        <taxon>Astigmata</taxon>
        <taxon>Psoroptidia</taxon>
        <taxon>Analgoidea</taxon>
        <taxon>Pyroglyphidae</taxon>
        <taxon>Dermatophagoidinae</taxon>
        <taxon>Dermatophagoides</taxon>
    </lineage>
</organism>
<keyword evidence="2" id="KW-1185">Reference proteome</keyword>
<reference evidence="1 2" key="2">
    <citation type="journal article" date="2022" name="Mol. Biol. Evol.">
        <title>Comparative Genomics Reveals Insights into the Divergent Evolution of Astigmatic Mites and Household Pest Adaptations.</title>
        <authorList>
            <person name="Xiong Q."/>
            <person name="Wan A.T."/>
            <person name="Liu X."/>
            <person name="Fung C.S."/>
            <person name="Xiao X."/>
            <person name="Malainual N."/>
            <person name="Hou J."/>
            <person name="Wang L."/>
            <person name="Wang M."/>
            <person name="Yang K.Y."/>
            <person name="Cui Y."/>
            <person name="Leung E.L."/>
            <person name="Nong W."/>
            <person name="Shin S.K."/>
            <person name="Au S.W."/>
            <person name="Jeong K.Y."/>
            <person name="Chew F.T."/>
            <person name="Hui J.H."/>
            <person name="Leung T.F."/>
            <person name="Tungtrongchitr A."/>
            <person name="Zhong N."/>
            <person name="Liu Z."/>
            <person name="Tsui S.K."/>
        </authorList>
    </citation>
    <scope>NUCLEOTIDE SEQUENCE [LARGE SCALE GENOMIC DNA]</scope>
    <source>
        <strain evidence="1">Derp</strain>
    </source>
</reference>
<protein>
    <submittedName>
        <fullName evidence="1">Uncharacterized protein</fullName>
    </submittedName>
</protein>
<gene>
    <name evidence="1" type="ORF">DERP_005711</name>
</gene>
<sequence length="70" mass="7855">MIIFKLTKLETFSGEFGEPRRGFDLFFLLLSCLVFPTLHSNIDDRIGRSVSFSTGIVFISHDENLTVGDG</sequence>
<reference evidence="1 2" key="1">
    <citation type="journal article" date="2018" name="J. Allergy Clin. Immunol.">
        <title>High-quality assembly of Dermatophagoides pteronyssinus genome and transcriptome reveals a wide range of novel allergens.</title>
        <authorList>
            <person name="Liu X.Y."/>
            <person name="Yang K.Y."/>
            <person name="Wang M.Q."/>
            <person name="Kwok J.S."/>
            <person name="Zeng X."/>
            <person name="Yang Z."/>
            <person name="Xiao X.J."/>
            <person name="Lau C.P."/>
            <person name="Li Y."/>
            <person name="Huang Z.M."/>
            <person name="Ba J.G."/>
            <person name="Yim A.K."/>
            <person name="Ouyang C.Y."/>
            <person name="Ngai S.M."/>
            <person name="Chan T.F."/>
            <person name="Leung E.L."/>
            <person name="Liu L."/>
            <person name="Liu Z.G."/>
            <person name="Tsui S.K."/>
        </authorList>
    </citation>
    <scope>NUCLEOTIDE SEQUENCE [LARGE SCALE GENOMIC DNA]</scope>
    <source>
        <strain evidence="1">Derp</strain>
    </source>
</reference>
<dbReference type="EMBL" id="NJHN03000060">
    <property type="protein sequence ID" value="KAH9419207.1"/>
    <property type="molecule type" value="Genomic_DNA"/>
</dbReference>
<dbReference type="Proteomes" id="UP000887458">
    <property type="component" value="Unassembled WGS sequence"/>
</dbReference>
<proteinExistence type="predicted"/>
<name>A0ABQ8J9D4_DERPT</name>